<dbReference type="RefSeq" id="WP_161435887.1">
    <property type="nucleotide sequence ID" value="NZ_WXYO01000005.1"/>
</dbReference>
<dbReference type="PANTHER" id="PTHR48090:SF1">
    <property type="entry name" value="PROPHAGE BACTOPRENOL GLUCOSYL TRANSFERASE HOMOLOG"/>
    <property type="match status" value="1"/>
</dbReference>
<dbReference type="Proteomes" id="UP000475249">
    <property type="component" value="Unassembled WGS sequence"/>
</dbReference>
<evidence type="ECO:0000256" key="6">
    <source>
        <dbReference type="ARBA" id="ARBA00023136"/>
    </source>
</evidence>
<dbReference type="Pfam" id="PF00535">
    <property type="entry name" value="Glycos_transf_2"/>
    <property type="match status" value="1"/>
</dbReference>
<evidence type="ECO:0000256" key="5">
    <source>
        <dbReference type="ARBA" id="ARBA00022989"/>
    </source>
</evidence>
<keyword evidence="3 9" id="KW-0808">Transferase</keyword>
<protein>
    <submittedName>
        <fullName evidence="9">Glycosyltransferase</fullName>
    </submittedName>
</protein>
<keyword evidence="5 7" id="KW-1133">Transmembrane helix</keyword>
<evidence type="ECO:0000256" key="1">
    <source>
        <dbReference type="ARBA" id="ARBA00004141"/>
    </source>
</evidence>
<dbReference type="PANTHER" id="PTHR48090">
    <property type="entry name" value="UNDECAPRENYL-PHOSPHATE 4-DEOXY-4-FORMAMIDO-L-ARABINOSE TRANSFERASE-RELATED"/>
    <property type="match status" value="1"/>
</dbReference>
<dbReference type="GO" id="GO:0016757">
    <property type="term" value="F:glycosyltransferase activity"/>
    <property type="evidence" value="ECO:0007669"/>
    <property type="project" value="UniProtKB-KW"/>
</dbReference>
<organism evidence="9 10">
    <name type="scientific">Poritiphilus flavus</name>
    <dbReference type="NCBI Taxonomy" id="2697053"/>
    <lineage>
        <taxon>Bacteria</taxon>
        <taxon>Pseudomonadati</taxon>
        <taxon>Bacteroidota</taxon>
        <taxon>Flavobacteriia</taxon>
        <taxon>Flavobacteriales</taxon>
        <taxon>Flavobacteriaceae</taxon>
        <taxon>Poritiphilus</taxon>
    </lineage>
</organism>
<feature type="transmembrane region" description="Helical" evidence="7">
    <location>
        <begin position="260"/>
        <end position="285"/>
    </location>
</feature>
<gene>
    <name evidence="9" type="ORF">GTQ38_12665</name>
</gene>
<evidence type="ECO:0000256" key="3">
    <source>
        <dbReference type="ARBA" id="ARBA00022679"/>
    </source>
</evidence>
<evidence type="ECO:0000313" key="9">
    <source>
        <dbReference type="EMBL" id="NAS12863.1"/>
    </source>
</evidence>
<evidence type="ECO:0000256" key="4">
    <source>
        <dbReference type="ARBA" id="ARBA00022692"/>
    </source>
</evidence>
<reference evidence="9 10" key="1">
    <citation type="submission" date="2020-01" db="EMBL/GenBank/DDBJ databases">
        <title>Bacteria diversity of Porities sp.</title>
        <authorList>
            <person name="Wang G."/>
        </authorList>
    </citation>
    <scope>NUCLEOTIDE SEQUENCE [LARGE SCALE GENOMIC DNA]</scope>
    <source>
        <strain evidence="9 10">R33</strain>
    </source>
</reference>
<proteinExistence type="predicted"/>
<keyword evidence="4 7" id="KW-0812">Transmembrane</keyword>
<dbReference type="GO" id="GO:0005886">
    <property type="term" value="C:plasma membrane"/>
    <property type="evidence" value="ECO:0007669"/>
    <property type="project" value="TreeGrafter"/>
</dbReference>
<keyword evidence="6 7" id="KW-0472">Membrane</keyword>
<dbReference type="Gene3D" id="3.90.550.10">
    <property type="entry name" value="Spore Coat Polysaccharide Biosynthesis Protein SpsA, Chain A"/>
    <property type="match status" value="1"/>
</dbReference>
<dbReference type="AlphaFoldDB" id="A0A6L9EDV6"/>
<keyword evidence="10" id="KW-1185">Reference proteome</keyword>
<feature type="transmembrane region" description="Helical" evidence="7">
    <location>
        <begin position="227"/>
        <end position="248"/>
    </location>
</feature>
<accession>A0A6L9EDV6</accession>
<dbReference type="CDD" id="cd04187">
    <property type="entry name" value="DPM1_like_bac"/>
    <property type="match status" value="1"/>
</dbReference>
<feature type="domain" description="Glycosyltransferase 2-like" evidence="8">
    <location>
        <begin position="4"/>
        <end position="162"/>
    </location>
</feature>
<dbReference type="SUPFAM" id="SSF53448">
    <property type="entry name" value="Nucleotide-diphospho-sugar transferases"/>
    <property type="match status" value="1"/>
</dbReference>
<comment type="caution">
    <text evidence="9">The sequence shown here is derived from an EMBL/GenBank/DDBJ whole genome shotgun (WGS) entry which is preliminary data.</text>
</comment>
<dbReference type="InterPro" id="IPR050256">
    <property type="entry name" value="Glycosyltransferase_2"/>
</dbReference>
<dbReference type="InterPro" id="IPR001173">
    <property type="entry name" value="Glyco_trans_2-like"/>
</dbReference>
<comment type="subcellular location">
    <subcellularLocation>
        <location evidence="1">Membrane</location>
        <topology evidence="1">Multi-pass membrane protein</topology>
    </subcellularLocation>
</comment>
<keyword evidence="2" id="KW-0328">Glycosyltransferase</keyword>
<evidence type="ECO:0000313" key="10">
    <source>
        <dbReference type="Proteomes" id="UP000475249"/>
    </source>
</evidence>
<dbReference type="InterPro" id="IPR029044">
    <property type="entry name" value="Nucleotide-diphossugar_trans"/>
</dbReference>
<name>A0A6L9EDV6_9FLAO</name>
<sequence>MKLSIVSPVYQADKVIGELVRRIHESVQQITPDYEIILVEDGGLDNSWEEIANIASREEKVKGIRLSRNFGQHYAITAGLDHARGEWIVVMDCDLQDLPEEIPKLFAKTAEGYEVVLASRTRRRDSFVKKFFSRAFYKVLSYLTGYTHDETIANFGIYHRKVIDAVISMRESVRYFPTMIKWVGFNTTKVKVEHGRRTEGRSSYNFRSLFRLAIDIILAFSDKPIRLLIKAGGIVSLGSIVVAMVYLYKWLKGDVIVLGYTSLIVSIWFLSGLIMATLGVVGLYVGKTFEGVRQRPLYIVKEMIHD</sequence>
<evidence type="ECO:0000256" key="2">
    <source>
        <dbReference type="ARBA" id="ARBA00022676"/>
    </source>
</evidence>
<evidence type="ECO:0000256" key="7">
    <source>
        <dbReference type="SAM" id="Phobius"/>
    </source>
</evidence>
<evidence type="ECO:0000259" key="8">
    <source>
        <dbReference type="Pfam" id="PF00535"/>
    </source>
</evidence>
<dbReference type="EMBL" id="WXYO01000005">
    <property type="protein sequence ID" value="NAS12863.1"/>
    <property type="molecule type" value="Genomic_DNA"/>
</dbReference>